<keyword evidence="3" id="KW-1185">Reference proteome</keyword>
<dbReference type="EMBL" id="NBSK02000008">
    <property type="protein sequence ID" value="KAJ0189599.1"/>
    <property type="molecule type" value="Genomic_DNA"/>
</dbReference>
<reference evidence="2 3" key="1">
    <citation type="journal article" date="2017" name="Nat. Commun.">
        <title>Genome assembly with in vitro proximity ligation data and whole-genome triplication in lettuce.</title>
        <authorList>
            <person name="Reyes-Chin-Wo S."/>
            <person name="Wang Z."/>
            <person name="Yang X."/>
            <person name="Kozik A."/>
            <person name="Arikit S."/>
            <person name="Song C."/>
            <person name="Xia L."/>
            <person name="Froenicke L."/>
            <person name="Lavelle D.O."/>
            <person name="Truco M.J."/>
            <person name="Xia R."/>
            <person name="Zhu S."/>
            <person name="Xu C."/>
            <person name="Xu H."/>
            <person name="Xu X."/>
            <person name="Cox K."/>
            <person name="Korf I."/>
            <person name="Meyers B.C."/>
            <person name="Michelmore R.W."/>
        </authorList>
    </citation>
    <scope>NUCLEOTIDE SEQUENCE [LARGE SCALE GENOMIC DNA]</scope>
    <source>
        <strain evidence="3">cv. Salinas</strain>
        <tissue evidence="2">Seedlings</tissue>
    </source>
</reference>
<gene>
    <name evidence="2" type="ORF">LSAT_V11C800423660</name>
</gene>
<dbReference type="AlphaFoldDB" id="A0A9R1UM07"/>
<keyword evidence="1" id="KW-1133">Transmembrane helix</keyword>
<sequence length="215" mass="25727">MKVSLRVVSNEHLILVGVLILYLYKISRTYILSFIKYLEYFGEDTSDRDNKDIVNVMNHVSSSKKAIQDCFYCFVNNLHHYDVDMQFQEFNHPFNEVNAKLLLCISFRHNDVRYIEVYLKIYIKDVQEDERFNLLKSIGELADKMAEEHKHILFHKVYLLLKLEFMLHVAATSVEYALLVMNLVSYTEEKKLESIRNDTIVKILQDRKHHRFKYH</sequence>
<proteinExistence type="predicted"/>
<feature type="transmembrane region" description="Helical" evidence="1">
    <location>
        <begin position="12"/>
        <end position="31"/>
    </location>
</feature>
<dbReference type="InterPro" id="IPR055298">
    <property type="entry name" value="AtLOH3-like"/>
</dbReference>
<name>A0A9R1UM07_LACSA</name>
<keyword evidence="1" id="KW-0472">Membrane</keyword>
<dbReference type="PANTHER" id="PTHR11697">
    <property type="entry name" value="GENERAL TRANSCRIPTION FACTOR 2-RELATED ZINC FINGER PROTEIN"/>
    <property type="match status" value="1"/>
</dbReference>
<accession>A0A9R1UM07</accession>
<comment type="caution">
    <text evidence="2">The sequence shown here is derived from an EMBL/GenBank/DDBJ whole genome shotgun (WGS) entry which is preliminary data.</text>
</comment>
<protein>
    <submittedName>
        <fullName evidence="2">Uncharacterized protein</fullName>
    </submittedName>
</protein>
<dbReference type="Proteomes" id="UP000235145">
    <property type="component" value="Unassembled WGS sequence"/>
</dbReference>
<dbReference type="PANTHER" id="PTHR11697:SF230">
    <property type="entry name" value="ZINC FINGER, MYM DOMAIN CONTAINING 1"/>
    <property type="match status" value="1"/>
</dbReference>
<evidence type="ECO:0000313" key="2">
    <source>
        <dbReference type="EMBL" id="KAJ0189599.1"/>
    </source>
</evidence>
<keyword evidence="1" id="KW-0812">Transmembrane</keyword>
<organism evidence="2 3">
    <name type="scientific">Lactuca sativa</name>
    <name type="common">Garden lettuce</name>
    <dbReference type="NCBI Taxonomy" id="4236"/>
    <lineage>
        <taxon>Eukaryota</taxon>
        <taxon>Viridiplantae</taxon>
        <taxon>Streptophyta</taxon>
        <taxon>Embryophyta</taxon>
        <taxon>Tracheophyta</taxon>
        <taxon>Spermatophyta</taxon>
        <taxon>Magnoliopsida</taxon>
        <taxon>eudicotyledons</taxon>
        <taxon>Gunneridae</taxon>
        <taxon>Pentapetalae</taxon>
        <taxon>asterids</taxon>
        <taxon>campanulids</taxon>
        <taxon>Asterales</taxon>
        <taxon>Asteraceae</taxon>
        <taxon>Cichorioideae</taxon>
        <taxon>Cichorieae</taxon>
        <taxon>Lactucinae</taxon>
        <taxon>Lactuca</taxon>
    </lineage>
</organism>
<evidence type="ECO:0000256" key="1">
    <source>
        <dbReference type="SAM" id="Phobius"/>
    </source>
</evidence>
<evidence type="ECO:0000313" key="3">
    <source>
        <dbReference type="Proteomes" id="UP000235145"/>
    </source>
</evidence>